<dbReference type="GO" id="GO:0006048">
    <property type="term" value="P:UDP-N-acetylglucosamine biosynthetic process"/>
    <property type="evidence" value="ECO:0007669"/>
    <property type="project" value="UniProtKB-UniRule"/>
</dbReference>
<dbReference type="PANTHER" id="PTHR13355">
    <property type="entry name" value="GLUCOSAMINE 6-PHOSPHATE N-ACETYLTRANSFERASE"/>
    <property type="match status" value="1"/>
</dbReference>
<evidence type="ECO:0000256" key="2">
    <source>
        <dbReference type="SAM" id="MobiDB-lite"/>
    </source>
</evidence>
<evidence type="ECO:0000313" key="4">
    <source>
        <dbReference type="EMBL" id="CAK4034989.1"/>
    </source>
</evidence>
<dbReference type="InterPro" id="IPR016181">
    <property type="entry name" value="Acyl_CoA_acyltransferase"/>
</dbReference>
<dbReference type="AlphaFoldDB" id="A0AAI9EG26"/>
<dbReference type="PANTHER" id="PTHR13355:SF11">
    <property type="entry name" value="GLUCOSAMINE 6-PHOSPHATE N-ACETYLTRANSFERASE"/>
    <property type="match status" value="1"/>
</dbReference>
<proteinExistence type="inferred from homology"/>
<comment type="catalytic activity">
    <reaction evidence="1">
        <text>D-glucosamine 6-phosphate + acetyl-CoA = N-acetyl-D-glucosamine 6-phosphate + CoA + H(+)</text>
        <dbReference type="Rhea" id="RHEA:10292"/>
        <dbReference type="ChEBI" id="CHEBI:15378"/>
        <dbReference type="ChEBI" id="CHEBI:57287"/>
        <dbReference type="ChEBI" id="CHEBI:57288"/>
        <dbReference type="ChEBI" id="CHEBI:57513"/>
        <dbReference type="ChEBI" id="CHEBI:58725"/>
        <dbReference type="EC" id="2.3.1.4"/>
    </reaction>
</comment>
<comment type="caution">
    <text evidence="4">The sequence shown here is derived from an EMBL/GenBank/DDBJ whole genome shotgun (WGS) entry which is preliminary data.</text>
</comment>
<protein>
    <recommendedName>
        <fullName evidence="1">Glucosamine 6-phosphate N-acetyltransferase</fullName>
        <ecNumber evidence="1">2.3.1.4</ecNumber>
    </recommendedName>
</protein>
<dbReference type="InterPro" id="IPR000182">
    <property type="entry name" value="GNAT_dom"/>
</dbReference>
<evidence type="ECO:0000313" key="5">
    <source>
        <dbReference type="Proteomes" id="UP001296104"/>
    </source>
</evidence>
<dbReference type="Pfam" id="PF00583">
    <property type="entry name" value="Acetyltransf_1"/>
    <property type="match status" value="1"/>
</dbReference>
<gene>
    <name evidence="4" type="ORF">LECACI_7A010147</name>
</gene>
<dbReference type="SUPFAM" id="SSF55729">
    <property type="entry name" value="Acyl-CoA N-acyltransferases (Nat)"/>
    <property type="match status" value="1"/>
</dbReference>
<accession>A0AAI9EG26</accession>
<feature type="region of interest" description="Disordered" evidence="2">
    <location>
        <begin position="249"/>
        <end position="311"/>
    </location>
</feature>
<comment type="pathway">
    <text evidence="1">Nucleotide-sugar biosynthesis; UDP-N-acetyl-alpha-D-glucosamine biosynthesis; N-acetyl-alpha-D-glucosamine 1-phosphate from alpha-D-glucosamine 6-phosphate (route I): step 1/2.</text>
</comment>
<comment type="similarity">
    <text evidence="1">Belongs to the acetyltransferase family. GNA1 subfamily.</text>
</comment>
<name>A0AAI9EG26_9PEZI</name>
<dbReference type="Gene3D" id="3.40.630.30">
    <property type="match status" value="1"/>
</dbReference>
<evidence type="ECO:0000259" key="3">
    <source>
        <dbReference type="PROSITE" id="PS51186"/>
    </source>
</evidence>
<dbReference type="Proteomes" id="UP001296104">
    <property type="component" value="Unassembled WGS sequence"/>
</dbReference>
<keyword evidence="5" id="KW-1185">Reference proteome</keyword>
<reference evidence="4" key="1">
    <citation type="submission" date="2023-11" db="EMBL/GenBank/DDBJ databases">
        <authorList>
            <person name="Alioto T."/>
            <person name="Alioto T."/>
            <person name="Gomez Garrido J."/>
        </authorList>
    </citation>
    <scope>NUCLEOTIDE SEQUENCE</scope>
</reference>
<organism evidence="4 5">
    <name type="scientific">Lecanosticta acicola</name>
    <dbReference type="NCBI Taxonomy" id="111012"/>
    <lineage>
        <taxon>Eukaryota</taxon>
        <taxon>Fungi</taxon>
        <taxon>Dikarya</taxon>
        <taxon>Ascomycota</taxon>
        <taxon>Pezizomycotina</taxon>
        <taxon>Dothideomycetes</taxon>
        <taxon>Dothideomycetidae</taxon>
        <taxon>Mycosphaerellales</taxon>
        <taxon>Mycosphaerellaceae</taxon>
        <taxon>Lecanosticta</taxon>
    </lineage>
</organism>
<sequence>MSISTKTAWTMHSVQNSHDLANGLPPNGLPPKRKPSRLVRAITNPNEVVAALIPKPREQDPNAKRLEDFRFARALGGMGLDYGIGEPDRARELPPAATPLFPVEIDKSIEDKLPRGYNMRSLQRADYDRGYTRLRAVGPISQQAWDERCEYLRTRADMYTILVVTDNNDQVVATGTLLLERKLTNSMSLVGHIEDLAVGEGQSGKNLGLRILDQLDRLANDFGCARTVLGTQESNEAFYKQRGYRKTGTEMTHAHAPSMKRMPSAGPRTAQAEAKSGNASPERIERERAWASARLGEPWNGMPKQQPEDYF</sequence>
<keyword evidence="1" id="KW-0808">Transferase</keyword>
<dbReference type="PROSITE" id="PS51186">
    <property type="entry name" value="GNAT"/>
    <property type="match status" value="1"/>
</dbReference>
<feature type="domain" description="N-acetyltransferase" evidence="3">
    <location>
        <begin position="117"/>
        <end position="264"/>
    </location>
</feature>
<keyword evidence="1" id="KW-0012">Acyltransferase</keyword>
<dbReference type="EC" id="2.3.1.4" evidence="1"/>
<dbReference type="GO" id="GO:0004343">
    <property type="term" value="F:glucosamine 6-phosphate N-acetyltransferase activity"/>
    <property type="evidence" value="ECO:0007669"/>
    <property type="project" value="UniProtKB-UniRule"/>
</dbReference>
<dbReference type="InterPro" id="IPR039143">
    <property type="entry name" value="GNPNAT1-like"/>
</dbReference>
<evidence type="ECO:0000256" key="1">
    <source>
        <dbReference type="RuleBase" id="RU365086"/>
    </source>
</evidence>
<dbReference type="EMBL" id="CAVMBE010000162">
    <property type="protein sequence ID" value="CAK4034989.1"/>
    <property type="molecule type" value="Genomic_DNA"/>
</dbReference>